<reference evidence="7" key="1">
    <citation type="submission" date="2017-09" db="EMBL/GenBank/DDBJ databases">
        <title>Depth-based differentiation of microbial function through sediment-hosted aquifers and enrichment of novel symbionts in the deep terrestrial subsurface.</title>
        <authorList>
            <person name="Probst A.J."/>
            <person name="Ladd B."/>
            <person name="Jarett J.K."/>
            <person name="Geller-Mcgrath D.E."/>
            <person name="Sieber C.M.K."/>
            <person name="Emerson J.B."/>
            <person name="Anantharaman K."/>
            <person name="Thomas B.C."/>
            <person name="Malmstrom R."/>
            <person name="Stieglmeier M."/>
            <person name="Klingl A."/>
            <person name="Woyke T."/>
            <person name="Ryan C.M."/>
            <person name="Banfield J.F."/>
        </authorList>
    </citation>
    <scope>NUCLEOTIDE SEQUENCE [LARGE SCALE GENOMIC DNA]</scope>
</reference>
<evidence type="ECO:0000256" key="4">
    <source>
        <dbReference type="ARBA" id="ARBA00022898"/>
    </source>
</evidence>
<dbReference type="Gene3D" id="3.90.1150.10">
    <property type="entry name" value="Aspartate Aminotransferase, domain 1"/>
    <property type="match status" value="1"/>
</dbReference>
<protein>
    <recommendedName>
        <fullName evidence="8">Aspartate aminotransferase family protein</fullName>
    </recommendedName>
</protein>
<evidence type="ECO:0000256" key="3">
    <source>
        <dbReference type="ARBA" id="ARBA00022679"/>
    </source>
</evidence>
<dbReference type="InterPro" id="IPR015422">
    <property type="entry name" value="PyrdxlP-dep_Trfase_small"/>
</dbReference>
<accession>A0A2M7QGT2</accession>
<evidence type="ECO:0008006" key="8">
    <source>
        <dbReference type="Google" id="ProtNLM"/>
    </source>
</evidence>
<proteinExistence type="inferred from homology"/>
<evidence type="ECO:0000313" key="6">
    <source>
        <dbReference type="EMBL" id="PIY71529.1"/>
    </source>
</evidence>
<evidence type="ECO:0000313" key="7">
    <source>
        <dbReference type="Proteomes" id="UP000229401"/>
    </source>
</evidence>
<dbReference type="PROSITE" id="PS00600">
    <property type="entry name" value="AA_TRANSFER_CLASS_3"/>
    <property type="match status" value="1"/>
</dbReference>
<dbReference type="EMBL" id="PFLI01000192">
    <property type="protein sequence ID" value="PIY71529.1"/>
    <property type="molecule type" value="Genomic_DNA"/>
</dbReference>
<dbReference type="Proteomes" id="UP000229401">
    <property type="component" value="Unassembled WGS sequence"/>
</dbReference>
<comment type="cofactor">
    <cofactor evidence="1">
        <name>pyridoxal 5'-phosphate</name>
        <dbReference type="ChEBI" id="CHEBI:597326"/>
    </cofactor>
</comment>
<name>A0A2M7QGT2_9BACT</name>
<dbReference type="GO" id="GO:0030170">
    <property type="term" value="F:pyridoxal phosphate binding"/>
    <property type="evidence" value="ECO:0007669"/>
    <property type="project" value="InterPro"/>
</dbReference>
<dbReference type="SUPFAM" id="SSF53383">
    <property type="entry name" value="PLP-dependent transferases"/>
    <property type="match status" value="1"/>
</dbReference>
<dbReference type="InterPro" id="IPR005814">
    <property type="entry name" value="Aminotrans_3"/>
</dbReference>
<dbReference type="InterPro" id="IPR049704">
    <property type="entry name" value="Aminotrans_3_PPA_site"/>
</dbReference>
<dbReference type="AlphaFoldDB" id="A0A2M7QGT2"/>
<dbReference type="GO" id="GO:0008483">
    <property type="term" value="F:transaminase activity"/>
    <property type="evidence" value="ECO:0007669"/>
    <property type="project" value="UniProtKB-KW"/>
</dbReference>
<dbReference type="InterPro" id="IPR050103">
    <property type="entry name" value="Class-III_PLP-dep_AT"/>
</dbReference>
<evidence type="ECO:0000256" key="5">
    <source>
        <dbReference type="RuleBase" id="RU003560"/>
    </source>
</evidence>
<comment type="caution">
    <text evidence="6">The sequence shown here is derived from an EMBL/GenBank/DDBJ whole genome shotgun (WGS) entry which is preliminary data.</text>
</comment>
<organism evidence="6 7">
    <name type="scientific">Candidatus Roizmanbacteria bacterium CG_4_10_14_0_8_um_filter_33_9</name>
    <dbReference type="NCBI Taxonomy" id="1974826"/>
    <lineage>
        <taxon>Bacteria</taxon>
        <taxon>Candidatus Roizmaniibacteriota</taxon>
    </lineage>
</organism>
<evidence type="ECO:0000256" key="1">
    <source>
        <dbReference type="ARBA" id="ARBA00001933"/>
    </source>
</evidence>
<dbReference type="PANTHER" id="PTHR11986">
    <property type="entry name" value="AMINOTRANSFERASE CLASS III"/>
    <property type="match status" value="1"/>
</dbReference>
<dbReference type="InterPro" id="IPR015421">
    <property type="entry name" value="PyrdxlP-dep_Trfase_major"/>
</dbReference>
<keyword evidence="4 5" id="KW-0663">Pyridoxal phosphate</keyword>
<dbReference type="CDD" id="cd00610">
    <property type="entry name" value="OAT_like"/>
    <property type="match status" value="1"/>
</dbReference>
<gene>
    <name evidence="6" type="ORF">COY87_05715</name>
</gene>
<keyword evidence="2" id="KW-0032">Aminotransferase</keyword>
<evidence type="ECO:0000256" key="2">
    <source>
        <dbReference type="ARBA" id="ARBA00022576"/>
    </source>
</evidence>
<keyword evidence="3" id="KW-0808">Transferase</keyword>
<sequence length="412" mass="45946">MIKNRIIYNSFSDYQFKLTKAQESFIWDNGGNKLIDFTSGWNVTNLGWNNPEIAEAINIQAKKNVYAPMWTADPIQEEYAKQLTQSLPKALNAVGRATGGTEANEEAIKTVRAYTGRKKILGFKDTYHGQSFSTLAIGYSPDYAVSKAVGPFVPGFIQMNFPRILFNDKNELLVLKKFSEELEKNLSKKNVAAIICEAGIITGWGSTFVAPKGFLKEVRKLTKKYGTLLILDEVGTGFSRCGKLFGMELEGITPDIVTFAKGMVNGAVAIGVMITTNQIAQATLAKSNLTSTFGWTPVACAAALKTLEIHKRDNVWEKSKKDGEYLLKTLQLELKNNPLIEDINGIGMEIGVHLRKNEKSKMREMIEKAGRLGLHLAYADDYNFQIMPPLTIERDVLNKGIEIFIKMIKFFS</sequence>
<dbReference type="GO" id="GO:0042802">
    <property type="term" value="F:identical protein binding"/>
    <property type="evidence" value="ECO:0007669"/>
    <property type="project" value="TreeGrafter"/>
</dbReference>
<dbReference type="InterPro" id="IPR015424">
    <property type="entry name" value="PyrdxlP-dep_Trfase"/>
</dbReference>
<dbReference type="PANTHER" id="PTHR11986:SF79">
    <property type="entry name" value="ACETYLORNITHINE AMINOTRANSFERASE, MITOCHONDRIAL"/>
    <property type="match status" value="1"/>
</dbReference>
<comment type="similarity">
    <text evidence="5">Belongs to the class-III pyridoxal-phosphate-dependent aminotransferase family.</text>
</comment>
<dbReference type="PIRSF" id="PIRSF000521">
    <property type="entry name" value="Transaminase_4ab_Lys_Orn"/>
    <property type="match status" value="1"/>
</dbReference>
<dbReference type="Gene3D" id="3.40.640.10">
    <property type="entry name" value="Type I PLP-dependent aspartate aminotransferase-like (Major domain)"/>
    <property type="match status" value="1"/>
</dbReference>
<dbReference type="Pfam" id="PF00202">
    <property type="entry name" value="Aminotran_3"/>
    <property type="match status" value="1"/>
</dbReference>